<dbReference type="PROSITE" id="PS51257">
    <property type="entry name" value="PROKAR_LIPOPROTEIN"/>
    <property type="match status" value="1"/>
</dbReference>
<reference evidence="2 3" key="1">
    <citation type="submission" date="2019-08" db="EMBL/GenBank/DDBJ databases">
        <title>In-depth cultivation of the pig gut microbiome towards novel bacterial diversity and tailored functional studies.</title>
        <authorList>
            <person name="Wylensek D."/>
            <person name="Hitch T.C.A."/>
            <person name="Clavel T."/>
        </authorList>
    </citation>
    <scope>NUCLEOTIDE SEQUENCE [LARGE SCALE GENOMIC DNA]</scope>
    <source>
        <strain evidence="2 3">68-1-5</strain>
    </source>
</reference>
<sequence>MKRKIGGILLAGALFCASLTGCGMKENEVVVTVNDTKVTADVANFYVRYVQAQYEAYYGAYLGDQLWTTKAEKGKTYEETVKASVLKELETMVLLEEHAKEYGVELTDAEKQVIKAQAKKFDKANGAKEKKKVSGSKKTVERVLTMLALQNKMAEAIQKEADTNVSDEEAAQKKMEYVKFSYQTTDGSGKVKNLSEEEKQTVKKSAEAFAAGIPQDTTDFDLQAYAAENGYETVPLTFDKTGEQPAKEVVEAADQLPEGGITSLIETEGGLYVAKVTSLFDQEATNTKKGAIVEERKNELYQSKIEEWTKAAKIKENKKVWKKIKLSKMSVKMKTEGQKDSQTTESQEK</sequence>
<feature type="chain" id="PRO_5039269921" evidence="1">
    <location>
        <begin position="23"/>
        <end position="349"/>
    </location>
</feature>
<dbReference type="Proteomes" id="UP000434409">
    <property type="component" value="Unassembled WGS sequence"/>
</dbReference>
<evidence type="ECO:0000256" key="1">
    <source>
        <dbReference type="SAM" id="SignalP"/>
    </source>
</evidence>
<proteinExistence type="predicted"/>
<keyword evidence="2" id="KW-0413">Isomerase</keyword>
<name>A0A6N7V3L1_9FIRM</name>
<organism evidence="2 3">
    <name type="scientific">Suipraeoptans intestinalis</name>
    <dbReference type="NCBI Taxonomy" id="2606628"/>
    <lineage>
        <taxon>Bacteria</taxon>
        <taxon>Bacillati</taxon>
        <taxon>Bacillota</taxon>
        <taxon>Clostridia</taxon>
        <taxon>Lachnospirales</taxon>
        <taxon>Lachnospiraceae</taxon>
        <taxon>Suipraeoptans</taxon>
    </lineage>
</organism>
<evidence type="ECO:0000313" key="3">
    <source>
        <dbReference type="Proteomes" id="UP000434409"/>
    </source>
</evidence>
<keyword evidence="3" id="KW-1185">Reference proteome</keyword>
<protein>
    <submittedName>
        <fullName evidence="2">Peptidyl-prolyl cis-trans isomerase</fullName>
    </submittedName>
</protein>
<dbReference type="EMBL" id="VULY01000018">
    <property type="protein sequence ID" value="MSR94506.1"/>
    <property type="molecule type" value="Genomic_DNA"/>
</dbReference>
<dbReference type="RefSeq" id="WP_154478220.1">
    <property type="nucleotide sequence ID" value="NZ_VULY01000018.1"/>
</dbReference>
<evidence type="ECO:0000313" key="2">
    <source>
        <dbReference type="EMBL" id="MSR94506.1"/>
    </source>
</evidence>
<dbReference type="AlphaFoldDB" id="A0A6N7V3L1"/>
<feature type="signal peptide" evidence="1">
    <location>
        <begin position="1"/>
        <end position="22"/>
    </location>
</feature>
<dbReference type="SUPFAM" id="SSF109998">
    <property type="entry name" value="Triger factor/SurA peptide-binding domain-like"/>
    <property type="match status" value="1"/>
</dbReference>
<comment type="caution">
    <text evidence="2">The sequence shown here is derived from an EMBL/GenBank/DDBJ whole genome shotgun (WGS) entry which is preliminary data.</text>
</comment>
<gene>
    <name evidence="2" type="ORF">FYJ34_09615</name>
</gene>
<keyword evidence="1" id="KW-0732">Signal</keyword>
<dbReference type="GO" id="GO:0016853">
    <property type="term" value="F:isomerase activity"/>
    <property type="evidence" value="ECO:0007669"/>
    <property type="project" value="UniProtKB-KW"/>
</dbReference>
<accession>A0A6N7V3L1</accession>
<dbReference type="InterPro" id="IPR027304">
    <property type="entry name" value="Trigger_fact/SurA_dom_sf"/>
</dbReference>